<dbReference type="STRING" id="28042.GU90_10680"/>
<comment type="caution">
    <text evidence="2">The sequence shown here is derived from an EMBL/GenBank/DDBJ whole genome shotgun (WGS) entry which is preliminary data.</text>
</comment>
<keyword evidence="1" id="KW-0812">Transmembrane</keyword>
<keyword evidence="3" id="KW-1185">Reference proteome</keyword>
<keyword evidence="1" id="KW-1133">Transmembrane helix</keyword>
<keyword evidence="1" id="KW-0472">Membrane</keyword>
<protein>
    <submittedName>
        <fullName evidence="2">Uncharacterized protein</fullName>
    </submittedName>
</protein>
<reference evidence="2 3" key="1">
    <citation type="submission" date="2014-06" db="EMBL/GenBank/DDBJ databases">
        <title>Saccharopolyspora rectivirgula DSM-43113 Genome sequencing.</title>
        <authorList>
            <person name="Barrera C."/>
            <person name="Millon L."/>
            <person name="Rognon B."/>
            <person name="Zaugg C."/>
            <person name="Monod M."/>
        </authorList>
    </citation>
    <scope>NUCLEOTIDE SEQUENCE [LARGE SCALE GENOMIC DNA]</scope>
    <source>
        <strain evidence="2 3">DSM 43113</strain>
    </source>
</reference>
<proteinExistence type="predicted"/>
<feature type="transmembrane region" description="Helical" evidence="1">
    <location>
        <begin position="92"/>
        <end position="113"/>
    </location>
</feature>
<dbReference type="OrthoDB" id="5186135at2"/>
<dbReference type="AlphaFoldDB" id="A0A073AZ42"/>
<accession>A0A073AZ42</accession>
<dbReference type="Proteomes" id="UP000031419">
    <property type="component" value="Unassembled WGS sequence"/>
</dbReference>
<sequence>MDFLGRRAEPARPRRKRVVLADRRRPQRIVRAIAELEEQNSVGEVLVRQLMAAQLRSALLLGGILGVVLFGLPVLFWTVPQVGELVVAGIRLPWLVLGVLVYPFLVLLGYFCVRAAERNEREFLQNVGQ</sequence>
<gene>
    <name evidence="2" type="ORF">GU90_10680</name>
</gene>
<organism evidence="2 3">
    <name type="scientific">Saccharopolyspora rectivirgula</name>
    <dbReference type="NCBI Taxonomy" id="28042"/>
    <lineage>
        <taxon>Bacteria</taxon>
        <taxon>Bacillati</taxon>
        <taxon>Actinomycetota</taxon>
        <taxon>Actinomycetes</taxon>
        <taxon>Pseudonocardiales</taxon>
        <taxon>Pseudonocardiaceae</taxon>
        <taxon>Saccharopolyspora</taxon>
    </lineage>
</organism>
<dbReference type="eggNOG" id="ENOG5032YM2">
    <property type="taxonomic scope" value="Bacteria"/>
</dbReference>
<name>A0A073AZ42_9PSEU</name>
<feature type="transmembrane region" description="Helical" evidence="1">
    <location>
        <begin position="58"/>
        <end position="80"/>
    </location>
</feature>
<dbReference type="EMBL" id="JNVU01000026">
    <property type="protein sequence ID" value="KEI44342.1"/>
    <property type="molecule type" value="Genomic_DNA"/>
</dbReference>
<evidence type="ECO:0000313" key="2">
    <source>
        <dbReference type="EMBL" id="KEI44342.1"/>
    </source>
</evidence>
<evidence type="ECO:0000313" key="3">
    <source>
        <dbReference type="Proteomes" id="UP000031419"/>
    </source>
</evidence>
<evidence type="ECO:0000256" key="1">
    <source>
        <dbReference type="SAM" id="Phobius"/>
    </source>
</evidence>